<dbReference type="EMBL" id="PVNG01000007">
    <property type="protein sequence ID" value="PRX65267.1"/>
    <property type="molecule type" value="Genomic_DNA"/>
</dbReference>
<reference evidence="2 3" key="1">
    <citation type="submission" date="2018-03" db="EMBL/GenBank/DDBJ databases">
        <title>Genomic Encyclopedia of Type Strains, Phase III (KMG-III): the genomes of soil and plant-associated and newly described type strains.</title>
        <authorList>
            <person name="Whitman W."/>
        </authorList>
    </citation>
    <scope>NUCLEOTIDE SEQUENCE [LARGE SCALE GENOMIC DNA]</scope>
    <source>
        <strain evidence="2 3">CGMCC 4.7104</strain>
    </source>
</reference>
<evidence type="ECO:0000256" key="1">
    <source>
        <dbReference type="SAM" id="MobiDB-lite"/>
    </source>
</evidence>
<sequence length="65" mass="7159">MGGQLSLQPVSHGNGGNGSETSRLLLRSHVPASRNPLTEQWMAKARQMRIFETSQISSDLRHGLM</sequence>
<dbReference type="AlphaFoldDB" id="A0A2T0N0D6"/>
<evidence type="ECO:0000313" key="3">
    <source>
        <dbReference type="Proteomes" id="UP000238312"/>
    </source>
</evidence>
<evidence type="ECO:0000313" key="2">
    <source>
        <dbReference type="EMBL" id="PRX65267.1"/>
    </source>
</evidence>
<feature type="compositionally biased region" description="Polar residues" evidence="1">
    <location>
        <begin position="1"/>
        <end position="11"/>
    </location>
</feature>
<proteinExistence type="predicted"/>
<keyword evidence="3" id="KW-1185">Reference proteome</keyword>
<name>A0A2T0N0D6_9ACTN</name>
<accession>A0A2T0N0D6</accession>
<dbReference type="Proteomes" id="UP000238312">
    <property type="component" value="Unassembled WGS sequence"/>
</dbReference>
<feature type="region of interest" description="Disordered" evidence="1">
    <location>
        <begin position="1"/>
        <end position="24"/>
    </location>
</feature>
<organism evidence="2 3">
    <name type="scientific">Nonomuraea fuscirosea</name>
    <dbReference type="NCBI Taxonomy" id="1291556"/>
    <lineage>
        <taxon>Bacteria</taxon>
        <taxon>Bacillati</taxon>
        <taxon>Actinomycetota</taxon>
        <taxon>Actinomycetes</taxon>
        <taxon>Streptosporangiales</taxon>
        <taxon>Streptosporangiaceae</taxon>
        <taxon>Nonomuraea</taxon>
    </lineage>
</organism>
<protein>
    <submittedName>
        <fullName evidence="2">Uncharacterized protein</fullName>
    </submittedName>
</protein>
<comment type="caution">
    <text evidence="2">The sequence shown here is derived from an EMBL/GenBank/DDBJ whole genome shotgun (WGS) entry which is preliminary data.</text>
</comment>
<gene>
    <name evidence="2" type="ORF">B0I32_10727</name>
</gene>